<feature type="region of interest" description="Disordered" evidence="1">
    <location>
        <begin position="651"/>
        <end position="673"/>
    </location>
</feature>
<evidence type="ECO:0000256" key="1">
    <source>
        <dbReference type="SAM" id="MobiDB-lite"/>
    </source>
</evidence>
<organism evidence="2 3">
    <name type="scientific">Puccinia graminis f. sp. tritici</name>
    <dbReference type="NCBI Taxonomy" id="56615"/>
    <lineage>
        <taxon>Eukaryota</taxon>
        <taxon>Fungi</taxon>
        <taxon>Dikarya</taxon>
        <taxon>Basidiomycota</taxon>
        <taxon>Pucciniomycotina</taxon>
        <taxon>Pucciniomycetes</taxon>
        <taxon>Pucciniales</taxon>
        <taxon>Pucciniaceae</taxon>
        <taxon>Puccinia</taxon>
    </lineage>
</organism>
<proteinExistence type="predicted"/>
<accession>A0A5B0PI87</accession>
<feature type="region of interest" description="Disordered" evidence="1">
    <location>
        <begin position="713"/>
        <end position="741"/>
    </location>
</feature>
<gene>
    <name evidence="2" type="ORF">PGTUg99_018903</name>
</gene>
<evidence type="ECO:0000313" key="3">
    <source>
        <dbReference type="Proteomes" id="UP000325313"/>
    </source>
</evidence>
<dbReference type="PANTHER" id="PTHR31912">
    <property type="entry name" value="IP13529P"/>
    <property type="match status" value="1"/>
</dbReference>
<evidence type="ECO:0000313" key="2">
    <source>
        <dbReference type="EMBL" id="KAA1100713.1"/>
    </source>
</evidence>
<sequence>MNEYLAELQAHIDIFLYLLIKSTAQWVQKPKVHMLLHLPESIARFGPAVLCLTEKFESYNGVLRNASIHSNCRAPGRDIATTFETYASHRFVLSGGIIHDHSTGVSRGIGHQVTSVFSGNRIVKQSLGYNAARAQPHEPNDFPCTSGRRLRDQEVQPVPSGLASLTGNPEVRQVDQIRVNRNNTVHNGSFVVARALAGSPRGVGRVVSLWQAKSPPETVKQLYACLTVFLTQGVDEFYEMRQLVWSNRTVLVNARVLEAVINVQHNCQRGGCYIGLTGTTKRERKNTGPKCWEVTHNDADHFVVNAASFHEPHIHRAISQLPVTTVADAEWARGIRQGLDAWDASAGGYPQSSDEDDAEVVNAADEEDDQVHPDHNGLASQEWMIQTLMAQLILCMIINQFSPGPMVYHPCHPNPPASNGPRGYGLAGNSVRTLKWLSPAPTSVMSIQPPPNQPSPHNQTAMHHRDHNRILTYEEICEICPKELIDEATIPWADWTPNPLTLTDQDEEPVLLQLTYSVWMSIPPANALTNGPWSLRRDLLWTQQTGPTSRPLYISFPPVARNWSWGGFRRGVIKRLVAHNHEVGHEIRCNHGAGELKWLVHTLPGPPTGDQAEPSTVSDDNWKELLEKILRNSHQHGYMLQIVAPDRPHIDGADEPGLTQTPGAEGVDNRKPTPHVRACTPLQNGVQAGKPSACRGIPCRLACLRARPTLGRGHTAGRNPSRRAVYSPAEGFPSDGRGTRTSSIGRNAFRLDEVHVPRPSEGNPSAGRGTCTSSIGRKPFRWTRYMYLVHRKETLPRWMRYMYLVQRKGRKETLPLGQGTCTSSIGRGFPSDGRGTCTLSKRKGFLPTLPLDEVHVPHPARKGFLPMDEVHVPRPAEGFPSDGRGTCTSSSGRKPFRWTVNRSPGGVPPGGVTSA</sequence>
<dbReference type="EMBL" id="VDEP01000339">
    <property type="protein sequence ID" value="KAA1100713.1"/>
    <property type="molecule type" value="Genomic_DNA"/>
</dbReference>
<comment type="caution">
    <text evidence="2">The sequence shown here is derived from an EMBL/GenBank/DDBJ whole genome shotgun (WGS) entry which is preliminary data.</text>
</comment>
<dbReference type="PANTHER" id="PTHR31912:SF34">
    <property type="entry name" value="NOTOCHORD-RELATED PROTEIN"/>
    <property type="match status" value="1"/>
</dbReference>
<feature type="region of interest" description="Disordered" evidence="1">
    <location>
        <begin position="873"/>
        <end position="915"/>
    </location>
</feature>
<dbReference type="AlphaFoldDB" id="A0A5B0PI87"/>
<protein>
    <submittedName>
        <fullName evidence="2">Uncharacterized protein</fullName>
    </submittedName>
</protein>
<name>A0A5B0PI87_PUCGR</name>
<reference evidence="2 3" key="1">
    <citation type="submission" date="2019-05" db="EMBL/GenBank/DDBJ databases">
        <title>Emergence of the Ug99 lineage of the wheat stem rust pathogen through somatic hybridization.</title>
        <authorList>
            <person name="Li F."/>
            <person name="Upadhyaya N.M."/>
            <person name="Sperschneider J."/>
            <person name="Matny O."/>
            <person name="Nguyen-Phuc H."/>
            <person name="Mago R."/>
            <person name="Raley C."/>
            <person name="Miller M.E."/>
            <person name="Silverstein K.A.T."/>
            <person name="Henningsen E."/>
            <person name="Hirsch C.D."/>
            <person name="Visser B."/>
            <person name="Pretorius Z.A."/>
            <person name="Steffenson B.J."/>
            <person name="Schwessinger B."/>
            <person name="Dodds P.N."/>
            <person name="Figueroa M."/>
        </authorList>
    </citation>
    <scope>NUCLEOTIDE SEQUENCE [LARGE SCALE GENOMIC DNA]</scope>
    <source>
        <strain evidence="2 3">Ug99</strain>
    </source>
</reference>
<dbReference type="Proteomes" id="UP000325313">
    <property type="component" value="Unassembled WGS sequence"/>
</dbReference>